<dbReference type="PANTHER" id="PTHR16246:SF2">
    <property type="entry name" value="HOST CELL FACTOR C1 REGULATOR 1"/>
    <property type="match status" value="1"/>
</dbReference>
<organism evidence="2 3">
    <name type="scientific">Zootermopsis nevadensis</name>
    <name type="common">Dampwood termite</name>
    <dbReference type="NCBI Taxonomy" id="136037"/>
    <lineage>
        <taxon>Eukaryota</taxon>
        <taxon>Metazoa</taxon>
        <taxon>Ecdysozoa</taxon>
        <taxon>Arthropoda</taxon>
        <taxon>Hexapoda</taxon>
        <taxon>Insecta</taxon>
        <taxon>Pterygota</taxon>
        <taxon>Neoptera</taxon>
        <taxon>Polyneoptera</taxon>
        <taxon>Dictyoptera</taxon>
        <taxon>Blattodea</taxon>
        <taxon>Blattoidea</taxon>
        <taxon>Termitoidae</taxon>
        <taxon>Termopsidae</taxon>
        <taxon>Zootermopsis</taxon>
    </lineage>
</organism>
<accession>A0A067R5S9</accession>
<dbReference type="AlphaFoldDB" id="A0A067R5S9"/>
<evidence type="ECO:0000256" key="1">
    <source>
        <dbReference type="SAM" id="MobiDB-lite"/>
    </source>
</evidence>
<dbReference type="OrthoDB" id="10022757at2759"/>
<evidence type="ECO:0000313" key="3">
    <source>
        <dbReference type="Proteomes" id="UP000027135"/>
    </source>
</evidence>
<dbReference type="PANTHER" id="PTHR16246">
    <property type="entry name" value="HOST CELL FACTOR C1 REGULATOR 1"/>
    <property type="match status" value="1"/>
</dbReference>
<dbReference type="eggNOG" id="ENOG502S8JS">
    <property type="taxonomic scope" value="Eukaryota"/>
</dbReference>
<dbReference type="EMBL" id="KK852680">
    <property type="protein sequence ID" value="KDR18645.1"/>
    <property type="molecule type" value="Genomic_DNA"/>
</dbReference>
<gene>
    <name evidence="2" type="ORF">L798_06626</name>
</gene>
<sequence length="258" mass="28835">MFSCFACQSEAEKGFYSSRSVALNYTSWNTGIIINGNWCSARKSVVMQFAQNYSDVEKPRPSVLDHFVPGLIGNDGSAGWLQVPPSQMPWGIPMADQPTIVRFTAESSPSMKSSEPCIYGFSQAKRKFDSEDIPLPVKQHITEEKMAAHLSQLHISSDYTAHQPEPREDEQQHMKRLVLCDELRKLKQEPILPPALLSRLEKRSMALVLWQPPARSSNPALSRGRIQSEEDNNNTSAVDLNSISTSGFTASEDSMMEL</sequence>
<dbReference type="InParanoid" id="A0A067R5S9"/>
<name>A0A067R5S9_ZOONE</name>
<evidence type="ECO:0000313" key="2">
    <source>
        <dbReference type="EMBL" id="KDR18645.1"/>
    </source>
</evidence>
<dbReference type="InterPro" id="IPR029195">
    <property type="entry name" value="HCFC1R1"/>
</dbReference>
<reference evidence="2 3" key="1">
    <citation type="journal article" date="2014" name="Nat. Commun.">
        <title>Molecular traces of alternative social organization in a termite genome.</title>
        <authorList>
            <person name="Terrapon N."/>
            <person name="Li C."/>
            <person name="Robertson H.M."/>
            <person name="Ji L."/>
            <person name="Meng X."/>
            <person name="Booth W."/>
            <person name="Chen Z."/>
            <person name="Childers C.P."/>
            <person name="Glastad K.M."/>
            <person name="Gokhale K."/>
            <person name="Gowin J."/>
            <person name="Gronenberg W."/>
            <person name="Hermansen R.A."/>
            <person name="Hu H."/>
            <person name="Hunt B.G."/>
            <person name="Huylmans A.K."/>
            <person name="Khalil S.M."/>
            <person name="Mitchell R.D."/>
            <person name="Munoz-Torres M.C."/>
            <person name="Mustard J.A."/>
            <person name="Pan H."/>
            <person name="Reese J.T."/>
            <person name="Scharf M.E."/>
            <person name="Sun F."/>
            <person name="Vogel H."/>
            <person name="Xiao J."/>
            <person name="Yang W."/>
            <person name="Yang Z."/>
            <person name="Yang Z."/>
            <person name="Zhou J."/>
            <person name="Zhu J."/>
            <person name="Brent C.S."/>
            <person name="Elsik C.G."/>
            <person name="Goodisman M.A."/>
            <person name="Liberles D.A."/>
            <person name="Roe R.M."/>
            <person name="Vargo E.L."/>
            <person name="Vilcinskas A."/>
            <person name="Wang J."/>
            <person name="Bornberg-Bauer E."/>
            <person name="Korb J."/>
            <person name="Zhang G."/>
            <person name="Liebig J."/>
        </authorList>
    </citation>
    <scope>NUCLEOTIDE SEQUENCE [LARGE SCALE GENOMIC DNA]</scope>
    <source>
        <tissue evidence="2">Whole organism</tissue>
    </source>
</reference>
<protein>
    <submittedName>
        <fullName evidence="2">Uncharacterized protein</fullName>
    </submittedName>
</protein>
<feature type="compositionally biased region" description="Polar residues" evidence="1">
    <location>
        <begin position="233"/>
        <end position="252"/>
    </location>
</feature>
<feature type="region of interest" description="Disordered" evidence="1">
    <location>
        <begin position="214"/>
        <end position="258"/>
    </location>
</feature>
<keyword evidence="3" id="KW-1185">Reference proteome</keyword>
<proteinExistence type="predicted"/>
<dbReference type="Proteomes" id="UP000027135">
    <property type="component" value="Unassembled WGS sequence"/>
</dbReference>